<organism evidence="2 3">
    <name type="scientific">Flavobacterium humi</name>
    <dbReference type="NCBI Taxonomy" id="2562683"/>
    <lineage>
        <taxon>Bacteria</taxon>
        <taxon>Pseudomonadati</taxon>
        <taxon>Bacteroidota</taxon>
        <taxon>Flavobacteriia</taxon>
        <taxon>Flavobacteriales</taxon>
        <taxon>Flavobacteriaceae</taxon>
        <taxon>Flavobacterium</taxon>
    </lineage>
</organism>
<proteinExistence type="predicted"/>
<protein>
    <submittedName>
        <fullName evidence="2">Alpha-amlyase</fullName>
    </submittedName>
</protein>
<evidence type="ECO:0000259" key="1">
    <source>
        <dbReference type="SMART" id="SM00642"/>
    </source>
</evidence>
<evidence type="ECO:0000313" key="2">
    <source>
        <dbReference type="EMBL" id="TGD57316.1"/>
    </source>
</evidence>
<dbReference type="Pfam" id="PF00128">
    <property type="entry name" value="Alpha-amylase"/>
    <property type="match status" value="1"/>
</dbReference>
<dbReference type="GO" id="GO:0005975">
    <property type="term" value="P:carbohydrate metabolic process"/>
    <property type="evidence" value="ECO:0007669"/>
    <property type="project" value="InterPro"/>
</dbReference>
<dbReference type="SMART" id="SM00642">
    <property type="entry name" value="Aamy"/>
    <property type="match status" value="1"/>
</dbReference>
<accession>A0A4Z0L6X5</accession>
<evidence type="ECO:0000313" key="3">
    <source>
        <dbReference type="Proteomes" id="UP000297407"/>
    </source>
</evidence>
<reference evidence="2 3" key="1">
    <citation type="submission" date="2019-04" db="EMBL/GenBank/DDBJ databases">
        <title>Flavobacterium sp. strain DS2-A Genome sequencing and assembly.</title>
        <authorList>
            <person name="Kim I."/>
        </authorList>
    </citation>
    <scope>NUCLEOTIDE SEQUENCE [LARGE SCALE GENOMIC DNA]</scope>
    <source>
        <strain evidence="2 3">DS2-A</strain>
    </source>
</reference>
<feature type="domain" description="Glycosyl hydrolase family 13 catalytic" evidence="1">
    <location>
        <begin position="35"/>
        <end position="380"/>
    </location>
</feature>
<dbReference type="Gene3D" id="3.20.20.80">
    <property type="entry name" value="Glycosidases"/>
    <property type="match status" value="1"/>
</dbReference>
<dbReference type="EMBL" id="SRLH01000006">
    <property type="protein sequence ID" value="TGD57316.1"/>
    <property type="molecule type" value="Genomic_DNA"/>
</dbReference>
<dbReference type="SUPFAM" id="SSF51445">
    <property type="entry name" value="(Trans)glycosidases"/>
    <property type="match status" value="1"/>
</dbReference>
<keyword evidence="3" id="KW-1185">Reference proteome</keyword>
<dbReference type="InterPro" id="IPR013780">
    <property type="entry name" value="Glyco_hydro_b"/>
</dbReference>
<dbReference type="OrthoDB" id="9805159at2"/>
<dbReference type="InterPro" id="IPR032091">
    <property type="entry name" value="Malt_amylase-like_C"/>
</dbReference>
<dbReference type="AlphaFoldDB" id="A0A4Z0L6X5"/>
<gene>
    <name evidence="2" type="ORF">E4635_11890</name>
</gene>
<dbReference type="InterPro" id="IPR017853">
    <property type="entry name" value="GH"/>
</dbReference>
<dbReference type="PANTHER" id="PTHR47786:SF2">
    <property type="entry name" value="GLYCOSYL HYDROLASE FAMILY 13 CATALYTIC DOMAIN-CONTAINING PROTEIN"/>
    <property type="match status" value="1"/>
</dbReference>
<dbReference type="SUPFAM" id="SSF51011">
    <property type="entry name" value="Glycosyl hydrolase domain"/>
    <property type="match status" value="1"/>
</dbReference>
<dbReference type="GO" id="GO:0016829">
    <property type="term" value="F:lyase activity"/>
    <property type="evidence" value="ECO:0007669"/>
    <property type="project" value="UniProtKB-KW"/>
</dbReference>
<name>A0A4Z0L6X5_9FLAO</name>
<dbReference type="Gene3D" id="2.60.40.1180">
    <property type="entry name" value="Golgi alpha-mannosidase II"/>
    <property type="match status" value="1"/>
</dbReference>
<dbReference type="PANTHER" id="PTHR47786">
    <property type="entry name" value="ALPHA-1,4-GLUCAN:MALTOSE-1-PHOSPHATE MALTOSYLTRANSFERASE"/>
    <property type="match status" value="1"/>
</dbReference>
<dbReference type="CDD" id="cd11313">
    <property type="entry name" value="AmyAc_arch_bac_AmyA"/>
    <property type="match status" value="1"/>
</dbReference>
<dbReference type="Pfam" id="PF16657">
    <property type="entry name" value="Malt_amylase_C"/>
    <property type="match status" value="1"/>
</dbReference>
<comment type="caution">
    <text evidence="2">The sequence shown here is derived from an EMBL/GenBank/DDBJ whole genome shotgun (WGS) entry which is preliminary data.</text>
</comment>
<dbReference type="InterPro" id="IPR006047">
    <property type="entry name" value="GH13_cat_dom"/>
</dbReference>
<dbReference type="RefSeq" id="WP_135526921.1">
    <property type="nucleotide sequence ID" value="NZ_SRLH01000006.1"/>
</dbReference>
<dbReference type="Proteomes" id="UP000297407">
    <property type="component" value="Unassembled WGS sequence"/>
</dbReference>
<dbReference type="PROSITE" id="PS51257">
    <property type="entry name" value="PROKAR_LIPOPROTEIN"/>
    <property type="match status" value="1"/>
</dbReference>
<keyword evidence="2" id="KW-0456">Lyase</keyword>
<sequence>MKKIVLFALILIAFFGCKKEKAVSQQGKIKNDIQPVTAALMENAVLYEANIRQYSPEGTFNAFTSDIPKLKKMNVKILWLMPVHEIGVKNRKAKEDLSVEQITDSLEKAKYLGNPYAVKNYRSLNKDFGTPEDFKKLIKTAHQNGIYVILDWVANHTAWDHPWITQHPDFYRHDAKGQMVSPFDWTDVAELDYSNPNLRKAMLEEMKYWLTTYNIDGFRCDVAAEVPTDFWNSARAELNKIKPVFLLAEAEKEELSQKAFDVQYGWEAHYIFNGIAQGKKTVKDWDKYAFKRDSLHLGNAVRMNFTSNHAENSWNGTEYERMGDAVEVFAAMTYMVPGMPLIYNGQEYDSDKRLKLFEKDTIAHSLSKMFSVYEKLGKLKMQNEALNGGKKPGAYKRLATSSDDKILAFERTKNNKKIIFVANLNKENSSFTVETEGTFTDYMTQQEITLAQGETLHFKPWEYKIWIAK</sequence>